<evidence type="ECO:0000256" key="11">
    <source>
        <dbReference type="SAM" id="Phobius"/>
    </source>
</evidence>
<feature type="domain" description="Peptidase M48" evidence="12">
    <location>
        <begin position="97"/>
        <end position="341"/>
    </location>
</feature>
<dbReference type="InterPro" id="IPR001915">
    <property type="entry name" value="Peptidase_M48"/>
</dbReference>
<feature type="transmembrane region" description="Helical" evidence="11">
    <location>
        <begin position="231"/>
        <end position="258"/>
    </location>
</feature>
<keyword evidence="5 10" id="KW-0378">Hydrolase</keyword>
<dbReference type="PANTHER" id="PTHR43221:SF2">
    <property type="entry name" value="PROTEASE HTPX HOMOLOG"/>
    <property type="match status" value="1"/>
</dbReference>
<sequence length="348" mass="35552">MSALPPRDRALTRRMVTTLAAVLVVDALTVSVLALLVRPWLAPLGGALGTVLGVTVPPALAWLALGLPALAAFVWLQVRYTRRKTLAAVDATVVGPRDRPALHARLTRLAAQADVRVPRLAVVDSETPNSFAVGGPRESTVVVSTGLLDALDDAQLDAVLAHELAHVKNRDAAVMTLASFLPAVARGEYSLLDAVTPRGLSRSATFLVITALVGVGAVAASATGAPGGSLAGAAVLTGFVVLFGGVLLGLAAAPVVYLSERLAHDREFSADRAGALAVGSPAALAGALRTLDAVETPTGDARAVAVEGLCLLPHGFGGEATDAATTTHPTTAARVERLKELSAAVDRR</sequence>
<comment type="similarity">
    <text evidence="10">Belongs to the peptidase M48 family.</text>
</comment>
<dbReference type="GO" id="GO:0008237">
    <property type="term" value="F:metallopeptidase activity"/>
    <property type="evidence" value="ECO:0007669"/>
    <property type="project" value="UniProtKB-KW"/>
</dbReference>
<dbReference type="PANTHER" id="PTHR43221">
    <property type="entry name" value="PROTEASE HTPX"/>
    <property type="match status" value="1"/>
</dbReference>
<keyword evidence="9 11" id="KW-0472">Membrane</keyword>
<dbReference type="EMBL" id="JBHUDC010000003">
    <property type="protein sequence ID" value="MFD1512820.1"/>
    <property type="molecule type" value="Genomic_DNA"/>
</dbReference>
<keyword evidence="8 10" id="KW-0482">Metalloprotease</keyword>
<dbReference type="Proteomes" id="UP001597187">
    <property type="component" value="Unassembled WGS sequence"/>
</dbReference>
<keyword evidence="7 11" id="KW-1133">Transmembrane helix</keyword>
<evidence type="ECO:0000256" key="9">
    <source>
        <dbReference type="ARBA" id="ARBA00023136"/>
    </source>
</evidence>
<dbReference type="AlphaFoldDB" id="A0ABD6ASF0"/>
<keyword evidence="1" id="KW-1003">Cell membrane</keyword>
<reference evidence="13 14" key="1">
    <citation type="journal article" date="2019" name="Int. J. Syst. Evol. Microbiol.">
        <title>The Global Catalogue of Microorganisms (GCM) 10K type strain sequencing project: providing services to taxonomists for standard genome sequencing and annotation.</title>
        <authorList>
            <consortium name="The Broad Institute Genomics Platform"/>
            <consortium name="The Broad Institute Genome Sequencing Center for Infectious Disease"/>
            <person name="Wu L."/>
            <person name="Ma J."/>
        </authorList>
    </citation>
    <scope>NUCLEOTIDE SEQUENCE [LARGE SCALE GENOMIC DNA]</scope>
    <source>
        <strain evidence="13 14">CGMCC 1.12563</strain>
    </source>
</reference>
<keyword evidence="14" id="KW-1185">Reference proteome</keyword>
<accession>A0ABD6ASF0</accession>
<dbReference type="InterPro" id="IPR050083">
    <property type="entry name" value="HtpX_protease"/>
</dbReference>
<dbReference type="RefSeq" id="WP_250872797.1">
    <property type="nucleotide sequence ID" value="NZ_JALXFV010000003.1"/>
</dbReference>
<evidence type="ECO:0000256" key="1">
    <source>
        <dbReference type="ARBA" id="ARBA00022475"/>
    </source>
</evidence>
<protein>
    <submittedName>
        <fullName evidence="13">M48 family metalloprotease</fullName>
        <ecNumber evidence="13">3.4.24.-</ecNumber>
    </submittedName>
</protein>
<organism evidence="13 14">
    <name type="scientific">Halomarina rubra</name>
    <dbReference type="NCBI Taxonomy" id="2071873"/>
    <lineage>
        <taxon>Archaea</taxon>
        <taxon>Methanobacteriati</taxon>
        <taxon>Methanobacteriota</taxon>
        <taxon>Stenosarchaea group</taxon>
        <taxon>Halobacteria</taxon>
        <taxon>Halobacteriales</taxon>
        <taxon>Natronomonadaceae</taxon>
        <taxon>Halomarina</taxon>
    </lineage>
</organism>
<dbReference type="GO" id="GO:0046872">
    <property type="term" value="F:metal ion binding"/>
    <property type="evidence" value="ECO:0007669"/>
    <property type="project" value="UniProtKB-KW"/>
</dbReference>
<evidence type="ECO:0000256" key="7">
    <source>
        <dbReference type="ARBA" id="ARBA00022989"/>
    </source>
</evidence>
<evidence type="ECO:0000256" key="4">
    <source>
        <dbReference type="ARBA" id="ARBA00022723"/>
    </source>
</evidence>
<dbReference type="Gene3D" id="3.30.2010.10">
    <property type="entry name" value="Metalloproteases ('zincins'), catalytic domain"/>
    <property type="match status" value="1"/>
</dbReference>
<keyword evidence="6 10" id="KW-0862">Zinc</keyword>
<keyword evidence="2 10" id="KW-0645">Protease</keyword>
<name>A0ABD6ASF0_9EURY</name>
<keyword evidence="3 11" id="KW-0812">Transmembrane</keyword>
<evidence type="ECO:0000256" key="3">
    <source>
        <dbReference type="ARBA" id="ARBA00022692"/>
    </source>
</evidence>
<comment type="cofactor">
    <cofactor evidence="10">
        <name>Zn(2+)</name>
        <dbReference type="ChEBI" id="CHEBI:29105"/>
    </cofactor>
    <text evidence="10">Binds 1 zinc ion per subunit.</text>
</comment>
<dbReference type="EC" id="3.4.24.-" evidence="13"/>
<feature type="transmembrane region" description="Helical" evidence="11">
    <location>
        <begin position="206"/>
        <end position="225"/>
    </location>
</feature>
<evidence type="ECO:0000256" key="8">
    <source>
        <dbReference type="ARBA" id="ARBA00023049"/>
    </source>
</evidence>
<evidence type="ECO:0000259" key="12">
    <source>
        <dbReference type="Pfam" id="PF01435"/>
    </source>
</evidence>
<comment type="caution">
    <text evidence="13">The sequence shown here is derived from an EMBL/GenBank/DDBJ whole genome shotgun (WGS) entry which is preliminary data.</text>
</comment>
<evidence type="ECO:0000256" key="5">
    <source>
        <dbReference type="ARBA" id="ARBA00022801"/>
    </source>
</evidence>
<evidence type="ECO:0000313" key="14">
    <source>
        <dbReference type="Proteomes" id="UP001597187"/>
    </source>
</evidence>
<evidence type="ECO:0000256" key="2">
    <source>
        <dbReference type="ARBA" id="ARBA00022670"/>
    </source>
</evidence>
<keyword evidence="4" id="KW-0479">Metal-binding</keyword>
<evidence type="ECO:0000313" key="13">
    <source>
        <dbReference type="EMBL" id="MFD1512820.1"/>
    </source>
</evidence>
<gene>
    <name evidence="13" type="ORF">ACFSBT_05925</name>
</gene>
<feature type="transmembrane region" description="Helical" evidence="11">
    <location>
        <begin position="56"/>
        <end position="76"/>
    </location>
</feature>
<feature type="transmembrane region" description="Helical" evidence="11">
    <location>
        <begin position="16"/>
        <end position="36"/>
    </location>
</feature>
<proteinExistence type="inferred from homology"/>
<evidence type="ECO:0000256" key="10">
    <source>
        <dbReference type="RuleBase" id="RU003983"/>
    </source>
</evidence>
<evidence type="ECO:0000256" key="6">
    <source>
        <dbReference type="ARBA" id="ARBA00022833"/>
    </source>
</evidence>
<dbReference type="GO" id="GO:0006508">
    <property type="term" value="P:proteolysis"/>
    <property type="evidence" value="ECO:0007669"/>
    <property type="project" value="UniProtKB-KW"/>
</dbReference>
<dbReference type="Pfam" id="PF01435">
    <property type="entry name" value="Peptidase_M48"/>
    <property type="match status" value="1"/>
</dbReference>